<name>A0A0E9PS21_ANGAN</name>
<organism evidence="1">
    <name type="scientific">Anguilla anguilla</name>
    <name type="common">European freshwater eel</name>
    <name type="synonym">Muraena anguilla</name>
    <dbReference type="NCBI Taxonomy" id="7936"/>
    <lineage>
        <taxon>Eukaryota</taxon>
        <taxon>Metazoa</taxon>
        <taxon>Chordata</taxon>
        <taxon>Craniata</taxon>
        <taxon>Vertebrata</taxon>
        <taxon>Euteleostomi</taxon>
        <taxon>Actinopterygii</taxon>
        <taxon>Neopterygii</taxon>
        <taxon>Teleostei</taxon>
        <taxon>Anguilliformes</taxon>
        <taxon>Anguillidae</taxon>
        <taxon>Anguilla</taxon>
    </lineage>
</organism>
<reference evidence="1" key="2">
    <citation type="journal article" date="2015" name="Fish Shellfish Immunol.">
        <title>Early steps in the European eel (Anguilla anguilla)-Vibrio vulnificus interaction in the gills: Role of the RtxA13 toxin.</title>
        <authorList>
            <person name="Callol A."/>
            <person name="Pajuelo D."/>
            <person name="Ebbesson L."/>
            <person name="Teles M."/>
            <person name="MacKenzie S."/>
            <person name="Amaro C."/>
        </authorList>
    </citation>
    <scope>NUCLEOTIDE SEQUENCE</scope>
</reference>
<dbReference type="EMBL" id="GBXM01101161">
    <property type="protein sequence ID" value="JAH07416.1"/>
    <property type="molecule type" value="Transcribed_RNA"/>
</dbReference>
<accession>A0A0E9PS21</accession>
<sequence>MFNLIVPMMSPNMIIKNTFLILGLTAILQFSARGLLF</sequence>
<evidence type="ECO:0000313" key="1">
    <source>
        <dbReference type="EMBL" id="JAH07416.1"/>
    </source>
</evidence>
<reference evidence="1" key="1">
    <citation type="submission" date="2014-11" db="EMBL/GenBank/DDBJ databases">
        <authorList>
            <person name="Amaro Gonzalez C."/>
        </authorList>
    </citation>
    <scope>NUCLEOTIDE SEQUENCE</scope>
</reference>
<dbReference type="AlphaFoldDB" id="A0A0E9PS21"/>
<proteinExistence type="predicted"/>
<protein>
    <submittedName>
        <fullName evidence="1">Uncharacterized protein</fullName>
    </submittedName>
</protein>